<dbReference type="OrthoDB" id="200281at2"/>
<protein>
    <submittedName>
        <fullName evidence="2">Uncharacterized protein</fullName>
    </submittedName>
</protein>
<evidence type="ECO:0000313" key="3">
    <source>
        <dbReference type="Proteomes" id="UP000324233"/>
    </source>
</evidence>
<sequence length="185" mass="20963" precursor="true">MGRRWSFLAVVLLAGCSRPAAPVPQAEPPKEVSTDFKRLKSVLEGLRKPEAIAVYPGLPSEFWEPQLREVEASRNRTVRLQGYLFYDDRLELKGEVADRLASVLTAERSFQRRRAAKKCGGYDPDYCIEWRSDGATTYILVCLECGEVKLFGPRAELYCDLSAESGQDLERWLKPFRKYQPPGSG</sequence>
<evidence type="ECO:0000256" key="1">
    <source>
        <dbReference type="SAM" id="SignalP"/>
    </source>
</evidence>
<keyword evidence="1" id="KW-0732">Signal</keyword>
<dbReference type="AlphaFoldDB" id="A0A5B9W310"/>
<accession>A0A5B9W310</accession>
<dbReference type="KEGG" id="agv:OJF2_31780"/>
<dbReference type="RefSeq" id="WP_148594530.1">
    <property type="nucleotide sequence ID" value="NZ_CP042997.1"/>
</dbReference>
<name>A0A5B9W310_9BACT</name>
<keyword evidence="3" id="KW-1185">Reference proteome</keyword>
<reference evidence="2 3" key="1">
    <citation type="submission" date="2019-08" db="EMBL/GenBank/DDBJ databases">
        <title>Deep-cultivation of Planctomycetes and their phenomic and genomic characterization uncovers novel biology.</title>
        <authorList>
            <person name="Wiegand S."/>
            <person name="Jogler M."/>
            <person name="Boedeker C."/>
            <person name="Pinto D."/>
            <person name="Vollmers J."/>
            <person name="Rivas-Marin E."/>
            <person name="Kohn T."/>
            <person name="Peeters S.H."/>
            <person name="Heuer A."/>
            <person name="Rast P."/>
            <person name="Oberbeckmann S."/>
            <person name="Bunk B."/>
            <person name="Jeske O."/>
            <person name="Meyerdierks A."/>
            <person name="Storesund J.E."/>
            <person name="Kallscheuer N."/>
            <person name="Luecker S."/>
            <person name="Lage O.M."/>
            <person name="Pohl T."/>
            <person name="Merkel B.J."/>
            <person name="Hornburger P."/>
            <person name="Mueller R.-W."/>
            <person name="Bruemmer F."/>
            <person name="Labrenz M."/>
            <person name="Spormann A.M."/>
            <person name="Op den Camp H."/>
            <person name="Overmann J."/>
            <person name="Amann R."/>
            <person name="Jetten M.S.M."/>
            <person name="Mascher T."/>
            <person name="Medema M.H."/>
            <person name="Devos D.P."/>
            <person name="Kaster A.-K."/>
            <person name="Ovreas L."/>
            <person name="Rohde M."/>
            <person name="Galperin M.Y."/>
            <person name="Jogler C."/>
        </authorList>
    </citation>
    <scope>NUCLEOTIDE SEQUENCE [LARGE SCALE GENOMIC DNA]</scope>
    <source>
        <strain evidence="2 3">OJF2</strain>
    </source>
</reference>
<gene>
    <name evidence="2" type="ORF">OJF2_31780</name>
</gene>
<dbReference type="Proteomes" id="UP000324233">
    <property type="component" value="Chromosome"/>
</dbReference>
<dbReference type="EMBL" id="CP042997">
    <property type="protein sequence ID" value="QEH34637.1"/>
    <property type="molecule type" value="Genomic_DNA"/>
</dbReference>
<evidence type="ECO:0000313" key="2">
    <source>
        <dbReference type="EMBL" id="QEH34637.1"/>
    </source>
</evidence>
<organism evidence="2 3">
    <name type="scientific">Aquisphaera giovannonii</name>
    <dbReference type="NCBI Taxonomy" id="406548"/>
    <lineage>
        <taxon>Bacteria</taxon>
        <taxon>Pseudomonadati</taxon>
        <taxon>Planctomycetota</taxon>
        <taxon>Planctomycetia</taxon>
        <taxon>Isosphaerales</taxon>
        <taxon>Isosphaeraceae</taxon>
        <taxon>Aquisphaera</taxon>
    </lineage>
</organism>
<proteinExistence type="predicted"/>
<feature type="signal peptide" evidence="1">
    <location>
        <begin position="1"/>
        <end position="20"/>
    </location>
</feature>
<feature type="chain" id="PRO_5022977764" evidence="1">
    <location>
        <begin position="21"/>
        <end position="185"/>
    </location>
</feature>
<dbReference type="PROSITE" id="PS51257">
    <property type="entry name" value="PROKAR_LIPOPROTEIN"/>
    <property type="match status" value="1"/>
</dbReference>